<name>A0A8H7D5L7_9AGAR</name>
<reference evidence="4" key="1">
    <citation type="submission" date="2020-05" db="EMBL/GenBank/DDBJ databases">
        <title>Mycena genomes resolve the evolution of fungal bioluminescence.</title>
        <authorList>
            <person name="Tsai I.J."/>
        </authorList>
    </citation>
    <scope>NUCLEOTIDE SEQUENCE</scope>
    <source>
        <strain evidence="4">CCC161011</strain>
    </source>
</reference>
<dbReference type="GO" id="GO:0006749">
    <property type="term" value="P:glutathione metabolic process"/>
    <property type="evidence" value="ECO:0007669"/>
    <property type="project" value="TreeGrafter"/>
</dbReference>
<evidence type="ECO:0000313" key="4">
    <source>
        <dbReference type="EMBL" id="KAF7359786.1"/>
    </source>
</evidence>
<organism evidence="4 5">
    <name type="scientific">Mycena venus</name>
    <dbReference type="NCBI Taxonomy" id="2733690"/>
    <lineage>
        <taxon>Eukaryota</taxon>
        <taxon>Fungi</taxon>
        <taxon>Dikarya</taxon>
        <taxon>Basidiomycota</taxon>
        <taxon>Agaricomycotina</taxon>
        <taxon>Agaricomycetes</taxon>
        <taxon>Agaricomycetidae</taxon>
        <taxon>Agaricales</taxon>
        <taxon>Marasmiineae</taxon>
        <taxon>Mycenaceae</taxon>
        <taxon>Mycena</taxon>
    </lineage>
</organism>
<keyword evidence="2" id="KW-0808">Transferase</keyword>
<dbReference type="PANTHER" id="PTHR43900">
    <property type="entry name" value="GLUTATHIONE S-TRANSFERASE RHO"/>
    <property type="match status" value="1"/>
</dbReference>
<keyword evidence="5" id="KW-1185">Reference proteome</keyword>
<dbReference type="Pfam" id="PF02798">
    <property type="entry name" value="GST_N"/>
    <property type="match status" value="1"/>
</dbReference>
<proteinExistence type="predicted"/>
<dbReference type="OrthoDB" id="249703at2759"/>
<protein>
    <recommendedName>
        <fullName evidence="1">glutathione transferase</fullName>
        <ecNumber evidence="1">2.5.1.18</ecNumber>
    </recommendedName>
</protein>
<evidence type="ECO:0000256" key="2">
    <source>
        <dbReference type="ARBA" id="ARBA00022679"/>
    </source>
</evidence>
<evidence type="ECO:0000256" key="1">
    <source>
        <dbReference type="ARBA" id="ARBA00012452"/>
    </source>
</evidence>
<comment type="caution">
    <text evidence="4">The sequence shown here is derived from an EMBL/GenBank/DDBJ whole genome shotgun (WGS) entry which is preliminary data.</text>
</comment>
<dbReference type="Gene3D" id="1.20.1050.130">
    <property type="match status" value="1"/>
</dbReference>
<dbReference type="PROSITE" id="PS50404">
    <property type="entry name" value="GST_NTER"/>
    <property type="match status" value="1"/>
</dbReference>
<dbReference type="GO" id="GO:0005737">
    <property type="term" value="C:cytoplasm"/>
    <property type="evidence" value="ECO:0007669"/>
    <property type="project" value="TreeGrafter"/>
</dbReference>
<dbReference type="SUPFAM" id="SSF52833">
    <property type="entry name" value="Thioredoxin-like"/>
    <property type="match status" value="1"/>
</dbReference>
<accession>A0A8H7D5L7</accession>
<dbReference type="InterPro" id="IPR036249">
    <property type="entry name" value="Thioredoxin-like_sf"/>
</dbReference>
<dbReference type="EMBL" id="JACAZI010000005">
    <property type="protein sequence ID" value="KAF7359786.1"/>
    <property type="molecule type" value="Genomic_DNA"/>
</dbReference>
<dbReference type="PANTHER" id="PTHR43900:SF3">
    <property type="entry name" value="GLUTATHIONE S-TRANSFERASE RHO"/>
    <property type="match status" value="1"/>
</dbReference>
<dbReference type="GO" id="GO:0004364">
    <property type="term" value="F:glutathione transferase activity"/>
    <property type="evidence" value="ECO:0007669"/>
    <property type="project" value="UniProtKB-EC"/>
</dbReference>
<dbReference type="Proteomes" id="UP000620124">
    <property type="component" value="Unassembled WGS sequence"/>
</dbReference>
<feature type="domain" description="GST N-terminal" evidence="3">
    <location>
        <begin position="1"/>
        <end position="81"/>
    </location>
</feature>
<sequence>MANSTARKWRPAPAASRLTVHHELKVPFEVIEVDMNGQHRTPEYMKFQSFSQIPYIDDSGFILYETRAICRYLAANYSASGLIPTEPKTNALFEQATSVELTHFDLSTCKAG</sequence>
<gene>
    <name evidence="4" type="ORF">MVEN_00703700</name>
</gene>
<evidence type="ECO:0000259" key="3">
    <source>
        <dbReference type="PROSITE" id="PS50404"/>
    </source>
</evidence>
<dbReference type="EC" id="2.5.1.18" evidence="1"/>
<dbReference type="AlphaFoldDB" id="A0A8H7D5L7"/>
<dbReference type="InterPro" id="IPR004045">
    <property type="entry name" value="Glutathione_S-Trfase_N"/>
</dbReference>
<evidence type="ECO:0000313" key="5">
    <source>
        <dbReference type="Proteomes" id="UP000620124"/>
    </source>
</evidence>
<dbReference type="GO" id="GO:0043295">
    <property type="term" value="F:glutathione binding"/>
    <property type="evidence" value="ECO:0007669"/>
    <property type="project" value="TreeGrafter"/>
</dbReference>